<dbReference type="PROSITE" id="PS01124">
    <property type="entry name" value="HTH_ARAC_FAMILY_2"/>
    <property type="match status" value="1"/>
</dbReference>
<dbReference type="Pfam" id="PF14525">
    <property type="entry name" value="AraC_binding_2"/>
    <property type="match status" value="1"/>
</dbReference>
<dbReference type="InterPro" id="IPR050204">
    <property type="entry name" value="AraC_XylS_family_regulators"/>
</dbReference>
<dbReference type="AlphaFoldDB" id="A0AAE4UDH1"/>
<keyword evidence="3" id="KW-0804">Transcription</keyword>
<dbReference type="Proteomes" id="UP001187143">
    <property type="component" value="Unassembled WGS sequence"/>
</dbReference>
<dbReference type="SUPFAM" id="SSF46689">
    <property type="entry name" value="Homeodomain-like"/>
    <property type="match status" value="2"/>
</dbReference>
<name>A0AAE4UDH1_MYCIT</name>
<dbReference type="Gene3D" id="1.10.10.60">
    <property type="entry name" value="Homeodomain-like"/>
    <property type="match status" value="1"/>
</dbReference>
<accession>A0AAE4UDH1</accession>
<dbReference type="InterPro" id="IPR009057">
    <property type="entry name" value="Homeodomain-like_sf"/>
</dbReference>
<dbReference type="InterPro" id="IPR035418">
    <property type="entry name" value="AraC-bd_2"/>
</dbReference>
<evidence type="ECO:0000256" key="1">
    <source>
        <dbReference type="ARBA" id="ARBA00023015"/>
    </source>
</evidence>
<organism evidence="5 6">
    <name type="scientific">Mycobacterium intracellulare</name>
    <dbReference type="NCBI Taxonomy" id="1767"/>
    <lineage>
        <taxon>Bacteria</taxon>
        <taxon>Bacillati</taxon>
        <taxon>Actinomycetota</taxon>
        <taxon>Actinomycetes</taxon>
        <taxon>Mycobacteriales</taxon>
        <taxon>Mycobacteriaceae</taxon>
        <taxon>Mycobacterium</taxon>
        <taxon>Mycobacterium avium complex (MAC)</taxon>
    </lineage>
</organism>
<dbReference type="GO" id="GO:0043565">
    <property type="term" value="F:sequence-specific DNA binding"/>
    <property type="evidence" value="ECO:0007669"/>
    <property type="project" value="InterPro"/>
</dbReference>
<evidence type="ECO:0000256" key="3">
    <source>
        <dbReference type="ARBA" id="ARBA00023163"/>
    </source>
</evidence>
<keyword evidence="1" id="KW-0805">Transcription regulation</keyword>
<dbReference type="Pfam" id="PF12833">
    <property type="entry name" value="HTH_18"/>
    <property type="match status" value="1"/>
</dbReference>
<keyword evidence="2" id="KW-0238">DNA-binding</keyword>
<evidence type="ECO:0000259" key="4">
    <source>
        <dbReference type="PROSITE" id="PS01124"/>
    </source>
</evidence>
<sequence>MNQGTIAIPTYFHRENDVRTAELSDACKVASRLFTPHRVEYTGRSRRLDARLSASRIGGVTIGYLSYGADVELVNTSALDNYHINVPLLGHAESWCGNESVLGTPLRAAVFLPGRPAGIKWAADCAQLCVKFSRADLEVEIEGLLGRPITKPLAVATSMDLTTETSKSWLGVLSLLRQEFARSESIAQHPLAGRHLEQLVMHGFLLAQPAFREAALGDRCQTLRPRTVRRAIDLLRSHPEKPWTVTDLAREVGIGVRALQEAFKQHLGMPPVAYLREIRLGRVHAELTAASPDTVTVTQIASKWGFGHLGHFGVAYRQKFGVTPNQTLRNAPAS</sequence>
<evidence type="ECO:0000313" key="6">
    <source>
        <dbReference type="Proteomes" id="UP001187143"/>
    </source>
</evidence>
<feature type="domain" description="HTH araC/xylS-type" evidence="4">
    <location>
        <begin position="229"/>
        <end position="330"/>
    </location>
</feature>
<reference evidence="5" key="1">
    <citation type="submission" date="2023-10" db="EMBL/GenBank/DDBJ databases">
        <title>Characterization and genome sequence of Mycobacterium intracellulare ABSURDO, a novel pathogenic isolate with three colony morphotypes that vary in growth and acid-fastness.</title>
        <authorList>
            <person name="Jude B.A."/>
            <person name="Robinson R.T."/>
        </authorList>
    </citation>
    <scope>NUCLEOTIDE SEQUENCE</scope>
    <source>
        <strain evidence="5">ABSURDO Component B</strain>
    </source>
</reference>
<dbReference type="EMBL" id="JAWLLD010000025">
    <property type="protein sequence ID" value="MDV7014622.1"/>
    <property type="molecule type" value="Genomic_DNA"/>
</dbReference>
<dbReference type="RefSeq" id="WP_317728445.1">
    <property type="nucleotide sequence ID" value="NZ_JAWLLC010000024.1"/>
</dbReference>
<dbReference type="PANTHER" id="PTHR46796">
    <property type="entry name" value="HTH-TYPE TRANSCRIPTIONAL ACTIVATOR RHAS-RELATED"/>
    <property type="match status" value="1"/>
</dbReference>
<comment type="caution">
    <text evidence="5">The sequence shown here is derived from an EMBL/GenBank/DDBJ whole genome shotgun (WGS) entry which is preliminary data.</text>
</comment>
<evidence type="ECO:0000313" key="5">
    <source>
        <dbReference type="EMBL" id="MDV7014622.1"/>
    </source>
</evidence>
<dbReference type="GO" id="GO:0003700">
    <property type="term" value="F:DNA-binding transcription factor activity"/>
    <property type="evidence" value="ECO:0007669"/>
    <property type="project" value="InterPro"/>
</dbReference>
<evidence type="ECO:0000256" key="2">
    <source>
        <dbReference type="ARBA" id="ARBA00023125"/>
    </source>
</evidence>
<protein>
    <submittedName>
        <fullName evidence="5">AraC family transcriptional regulator</fullName>
    </submittedName>
</protein>
<dbReference type="InterPro" id="IPR018062">
    <property type="entry name" value="HTH_AraC-typ_CS"/>
</dbReference>
<dbReference type="SMART" id="SM00342">
    <property type="entry name" value="HTH_ARAC"/>
    <property type="match status" value="1"/>
</dbReference>
<dbReference type="PANTHER" id="PTHR46796:SF12">
    <property type="entry name" value="HTH-TYPE DNA-BINDING TRANSCRIPTIONAL ACTIVATOR EUTR"/>
    <property type="match status" value="1"/>
</dbReference>
<dbReference type="PROSITE" id="PS00041">
    <property type="entry name" value="HTH_ARAC_FAMILY_1"/>
    <property type="match status" value="1"/>
</dbReference>
<proteinExistence type="predicted"/>
<dbReference type="InterPro" id="IPR018060">
    <property type="entry name" value="HTH_AraC"/>
</dbReference>
<gene>
    <name evidence="5" type="ORF">R4F53_20240</name>
</gene>